<evidence type="ECO:0000313" key="4">
    <source>
        <dbReference type="Proteomes" id="UP000256964"/>
    </source>
</evidence>
<dbReference type="AlphaFoldDB" id="A0A371DDJ0"/>
<gene>
    <name evidence="3" type="ORF">OH76DRAFT_431003</name>
</gene>
<sequence length="368" mass="41264">MRAGTSPSSGRHNTSYSSRSKDTWRSLSADFKPEGETLHQQLVSLVVDCIVAHETAYENCNLIHRDVSFGNLLAIPRVRGSGEKKYVVCWQGLLLDWALARDRRANDASHFKQTGTSRGDSGLGSTSSTIPTSRSRSPMSWSHSSMSHLHHGLPGEAQLPPHPRFLNIYLDEYVLNHNGEPACPVGKHFCITVARLSDTLEDLLFGDEADGFMHMLHELFRELLALIRARYIVLKAEERKKANPPRTACPRPHIRKLVDVLAPWDPAVSSWRRYADLGLVSDPEEEPHPPPAPRSVMDTDPTPEVLAQSRSSSSHASLRTLLQKYMLEYGWPPIGEDIAHDRLKHYTLLVPSQENSDESKSPPHRTRS</sequence>
<feature type="region of interest" description="Disordered" evidence="1">
    <location>
        <begin position="280"/>
        <end position="313"/>
    </location>
</feature>
<dbReference type="Proteomes" id="UP000256964">
    <property type="component" value="Unassembled WGS sequence"/>
</dbReference>
<evidence type="ECO:0000259" key="2">
    <source>
        <dbReference type="Pfam" id="PF17667"/>
    </source>
</evidence>
<feature type="compositionally biased region" description="Low complexity" evidence="1">
    <location>
        <begin position="125"/>
        <end position="147"/>
    </location>
</feature>
<dbReference type="InterPro" id="IPR040976">
    <property type="entry name" value="Pkinase_fungal"/>
</dbReference>
<keyword evidence="4" id="KW-1185">Reference proteome</keyword>
<evidence type="ECO:0000256" key="1">
    <source>
        <dbReference type="SAM" id="MobiDB-lite"/>
    </source>
</evidence>
<dbReference type="EMBL" id="KZ857398">
    <property type="protein sequence ID" value="RDX50614.1"/>
    <property type="molecule type" value="Genomic_DNA"/>
</dbReference>
<evidence type="ECO:0000313" key="3">
    <source>
        <dbReference type="EMBL" id="RDX50614.1"/>
    </source>
</evidence>
<feature type="region of interest" description="Disordered" evidence="1">
    <location>
        <begin position="348"/>
        <end position="368"/>
    </location>
</feature>
<proteinExistence type="predicted"/>
<organism evidence="3 4">
    <name type="scientific">Lentinus brumalis</name>
    <dbReference type="NCBI Taxonomy" id="2498619"/>
    <lineage>
        <taxon>Eukaryota</taxon>
        <taxon>Fungi</taxon>
        <taxon>Dikarya</taxon>
        <taxon>Basidiomycota</taxon>
        <taxon>Agaricomycotina</taxon>
        <taxon>Agaricomycetes</taxon>
        <taxon>Polyporales</taxon>
        <taxon>Polyporaceae</taxon>
        <taxon>Lentinus</taxon>
    </lineage>
</organism>
<feature type="domain" description="Fungal-type protein kinase" evidence="2">
    <location>
        <begin position="40"/>
        <end position="117"/>
    </location>
</feature>
<protein>
    <recommendedName>
        <fullName evidence="2">Fungal-type protein kinase domain-containing protein</fullName>
    </recommendedName>
</protein>
<name>A0A371DDJ0_9APHY</name>
<reference evidence="3 4" key="1">
    <citation type="journal article" date="2018" name="Biotechnol. Biofuels">
        <title>Integrative visual omics of the white-rot fungus Polyporus brumalis exposes the biotechnological potential of its oxidative enzymes for delignifying raw plant biomass.</title>
        <authorList>
            <person name="Miyauchi S."/>
            <person name="Rancon A."/>
            <person name="Drula E."/>
            <person name="Hage H."/>
            <person name="Chaduli D."/>
            <person name="Favel A."/>
            <person name="Grisel S."/>
            <person name="Henrissat B."/>
            <person name="Herpoel-Gimbert I."/>
            <person name="Ruiz-Duenas F.J."/>
            <person name="Chevret D."/>
            <person name="Hainaut M."/>
            <person name="Lin J."/>
            <person name="Wang M."/>
            <person name="Pangilinan J."/>
            <person name="Lipzen A."/>
            <person name="Lesage-Meessen L."/>
            <person name="Navarro D."/>
            <person name="Riley R."/>
            <person name="Grigoriev I.V."/>
            <person name="Zhou S."/>
            <person name="Raouche S."/>
            <person name="Rosso M.N."/>
        </authorList>
    </citation>
    <scope>NUCLEOTIDE SEQUENCE [LARGE SCALE GENOMIC DNA]</scope>
    <source>
        <strain evidence="3 4">BRFM 1820</strain>
    </source>
</reference>
<dbReference type="Pfam" id="PF17667">
    <property type="entry name" value="Pkinase_fungal"/>
    <property type="match status" value="1"/>
</dbReference>
<feature type="region of interest" description="Disordered" evidence="1">
    <location>
        <begin position="108"/>
        <end position="147"/>
    </location>
</feature>
<accession>A0A371DDJ0</accession>